<name>A0ABZ0QRQ1_9FIRM</name>
<dbReference type="InterPro" id="IPR035168">
    <property type="entry name" value="DUF5317"/>
</dbReference>
<reference evidence="2 3" key="1">
    <citation type="submission" date="2023-08" db="EMBL/GenBank/DDBJ databases">
        <title>Genome sequence of Thermaerobacter compostii strain Ins1, a spore-forming filamentous bacterium isolated from a deep geothermal reservoir.</title>
        <authorList>
            <person name="Bregnard D."/>
            <person name="Gonzalez D."/>
            <person name="Junier P."/>
        </authorList>
    </citation>
    <scope>NUCLEOTIDE SEQUENCE [LARGE SCALE GENOMIC DNA]</scope>
    <source>
        <strain evidence="2 3">Ins1</strain>
    </source>
</reference>
<evidence type="ECO:0000256" key="1">
    <source>
        <dbReference type="SAM" id="Phobius"/>
    </source>
</evidence>
<gene>
    <name evidence="2" type="ORF">Q5761_00840</name>
</gene>
<proteinExistence type="predicted"/>
<keyword evidence="1" id="KW-1133">Transmembrane helix</keyword>
<protein>
    <submittedName>
        <fullName evidence="2">DUF5317 domain-containing protein</fullName>
    </submittedName>
</protein>
<organism evidence="2 3">
    <name type="scientific">Thermaerobacter composti</name>
    <dbReference type="NCBI Taxonomy" id="554949"/>
    <lineage>
        <taxon>Bacteria</taxon>
        <taxon>Bacillati</taxon>
        <taxon>Bacillota</taxon>
        <taxon>Clostridia</taxon>
        <taxon>Eubacteriales</taxon>
        <taxon>Clostridiales Family XVII. Incertae Sedis</taxon>
        <taxon>Thermaerobacter</taxon>
    </lineage>
</organism>
<dbReference type="Pfam" id="PF17248">
    <property type="entry name" value="DUF5317"/>
    <property type="match status" value="1"/>
</dbReference>
<dbReference type="RefSeq" id="WP_318750828.1">
    <property type="nucleotide sequence ID" value="NZ_CP132508.1"/>
</dbReference>
<accession>A0ABZ0QRQ1</accession>
<dbReference type="Proteomes" id="UP001304683">
    <property type="component" value="Chromosome"/>
</dbReference>
<keyword evidence="1" id="KW-0472">Membrane</keyword>
<keyword evidence="1" id="KW-0812">Transmembrane</keyword>
<keyword evidence="3" id="KW-1185">Reference proteome</keyword>
<feature type="transmembrane region" description="Helical" evidence="1">
    <location>
        <begin position="162"/>
        <end position="182"/>
    </location>
</feature>
<dbReference type="EMBL" id="CP132508">
    <property type="protein sequence ID" value="WPD19252.1"/>
    <property type="molecule type" value="Genomic_DNA"/>
</dbReference>
<sequence length="203" mass="21480">MFLASLLLAVAIGWIRGGSVKRIGRLPLRWVGLLPVPLILRSMLQHPSSVHLPWVVQGAEILQFVAYALLVVLAMVNRHLPGSGYLIGGSLANALVITANGGRMPVSEWAIHVAAHDLERAAAVARLAGGDSLTHELLGPETRLPWLADIIPLPRPFPFPSVASVGDVLIAVGLMWLVIAAMGTRHPAGQPVAPVGGTGRGRR</sequence>
<evidence type="ECO:0000313" key="2">
    <source>
        <dbReference type="EMBL" id="WPD19252.1"/>
    </source>
</evidence>
<evidence type="ECO:0000313" key="3">
    <source>
        <dbReference type="Proteomes" id="UP001304683"/>
    </source>
</evidence>